<sequence>MLAARWPRKKDAASRQRCFIVEGNIGAGKSTFLKIIQNYLSV</sequence>
<accession>X0V9Y6</accession>
<dbReference type="InterPro" id="IPR027417">
    <property type="entry name" value="P-loop_NTPase"/>
</dbReference>
<feature type="non-terminal residue" evidence="1">
    <location>
        <position position="42"/>
    </location>
</feature>
<dbReference type="AlphaFoldDB" id="X0V9Y6"/>
<evidence type="ECO:0000313" key="1">
    <source>
        <dbReference type="EMBL" id="GAG15015.1"/>
    </source>
</evidence>
<dbReference type="Gene3D" id="3.40.50.300">
    <property type="entry name" value="P-loop containing nucleotide triphosphate hydrolases"/>
    <property type="match status" value="1"/>
</dbReference>
<protein>
    <submittedName>
        <fullName evidence="1">Uncharacterized protein</fullName>
    </submittedName>
</protein>
<dbReference type="EMBL" id="BARS01036386">
    <property type="protein sequence ID" value="GAG15015.1"/>
    <property type="molecule type" value="Genomic_DNA"/>
</dbReference>
<dbReference type="SUPFAM" id="SSF52540">
    <property type="entry name" value="P-loop containing nucleoside triphosphate hydrolases"/>
    <property type="match status" value="1"/>
</dbReference>
<reference evidence="1" key="1">
    <citation type="journal article" date="2014" name="Front. Microbiol.">
        <title>High frequency of phylogenetically diverse reductive dehalogenase-homologous genes in deep subseafloor sedimentary metagenomes.</title>
        <authorList>
            <person name="Kawai M."/>
            <person name="Futagami T."/>
            <person name="Toyoda A."/>
            <person name="Takaki Y."/>
            <person name="Nishi S."/>
            <person name="Hori S."/>
            <person name="Arai W."/>
            <person name="Tsubouchi T."/>
            <person name="Morono Y."/>
            <person name="Uchiyama I."/>
            <person name="Ito T."/>
            <person name="Fujiyama A."/>
            <person name="Inagaki F."/>
            <person name="Takami H."/>
        </authorList>
    </citation>
    <scope>NUCLEOTIDE SEQUENCE</scope>
    <source>
        <strain evidence="1">Expedition CK06-06</strain>
    </source>
</reference>
<proteinExistence type="predicted"/>
<organism evidence="1">
    <name type="scientific">marine sediment metagenome</name>
    <dbReference type="NCBI Taxonomy" id="412755"/>
    <lineage>
        <taxon>unclassified sequences</taxon>
        <taxon>metagenomes</taxon>
        <taxon>ecological metagenomes</taxon>
    </lineage>
</organism>
<comment type="caution">
    <text evidence="1">The sequence shown here is derived from an EMBL/GenBank/DDBJ whole genome shotgun (WGS) entry which is preliminary data.</text>
</comment>
<gene>
    <name evidence="1" type="ORF">S01H1_55943</name>
</gene>
<name>X0V9Y6_9ZZZZ</name>